<feature type="compositionally biased region" description="Basic and acidic residues" evidence="1">
    <location>
        <begin position="449"/>
        <end position="458"/>
    </location>
</feature>
<feature type="compositionally biased region" description="Low complexity" evidence="1">
    <location>
        <begin position="776"/>
        <end position="797"/>
    </location>
</feature>
<dbReference type="Proteomes" id="UP000602905">
    <property type="component" value="Unassembled WGS sequence"/>
</dbReference>
<feature type="compositionally biased region" description="Basic residues" evidence="1">
    <location>
        <begin position="236"/>
        <end position="249"/>
    </location>
</feature>
<proteinExistence type="predicted"/>
<accession>A0A8H7HU73</accession>
<dbReference type="AlphaFoldDB" id="A0A8H7HU73"/>
<feature type="compositionally biased region" description="Basic and acidic residues" evidence="1">
    <location>
        <begin position="270"/>
        <end position="289"/>
    </location>
</feature>
<reference evidence="2" key="1">
    <citation type="submission" date="2020-09" db="EMBL/GenBank/DDBJ databases">
        <title>Comparative genome analyses of four rice-infecting Rhizoctonia solani isolates reveal extensive enrichment of homogalacturonan modification genes.</title>
        <authorList>
            <person name="Lee D.-Y."/>
            <person name="Jeon J."/>
            <person name="Kim K.-T."/>
            <person name="Cheong K."/>
            <person name="Song H."/>
            <person name="Choi G."/>
            <person name="Ko J."/>
            <person name="Opiyo S.O."/>
            <person name="Zuo S."/>
            <person name="Madhav S."/>
            <person name="Lee Y.-H."/>
            <person name="Wang G.-L."/>
        </authorList>
    </citation>
    <scope>NUCLEOTIDE SEQUENCE</scope>
    <source>
        <strain evidence="2">AG1-IA WGL</strain>
    </source>
</reference>
<protein>
    <submittedName>
        <fullName evidence="2">Uncharacterized protein</fullName>
    </submittedName>
</protein>
<feature type="compositionally biased region" description="Basic and acidic residues" evidence="1">
    <location>
        <begin position="385"/>
        <end position="425"/>
    </location>
</feature>
<feature type="compositionally biased region" description="Polar residues" evidence="1">
    <location>
        <begin position="641"/>
        <end position="653"/>
    </location>
</feature>
<name>A0A8H7HU73_9AGAM</name>
<feature type="region of interest" description="Disordered" evidence="1">
    <location>
        <begin position="1"/>
        <end position="134"/>
    </location>
</feature>
<feature type="compositionally biased region" description="Basic and acidic residues" evidence="1">
    <location>
        <begin position="564"/>
        <end position="579"/>
    </location>
</feature>
<evidence type="ECO:0000256" key="1">
    <source>
        <dbReference type="SAM" id="MobiDB-lite"/>
    </source>
</evidence>
<feature type="compositionally biased region" description="Polar residues" evidence="1">
    <location>
        <begin position="722"/>
        <end position="736"/>
    </location>
</feature>
<dbReference type="OrthoDB" id="3364707at2759"/>
<dbReference type="EMBL" id="JACYCD010000053">
    <property type="protein sequence ID" value="KAF8705592.1"/>
    <property type="molecule type" value="Genomic_DNA"/>
</dbReference>
<feature type="compositionally biased region" description="Polar residues" evidence="1">
    <location>
        <begin position="181"/>
        <end position="194"/>
    </location>
</feature>
<feature type="region of interest" description="Disordered" evidence="1">
    <location>
        <begin position="372"/>
        <end position="840"/>
    </location>
</feature>
<feature type="compositionally biased region" description="Low complexity" evidence="1">
    <location>
        <begin position="206"/>
        <end position="222"/>
    </location>
</feature>
<feature type="region of interest" description="Disordered" evidence="1">
    <location>
        <begin position="155"/>
        <end position="289"/>
    </location>
</feature>
<feature type="compositionally biased region" description="Basic and acidic residues" evidence="1">
    <location>
        <begin position="827"/>
        <end position="840"/>
    </location>
</feature>
<feature type="compositionally biased region" description="Low complexity" evidence="1">
    <location>
        <begin position="631"/>
        <end position="640"/>
    </location>
</feature>
<sequence length="887" mass="97129">MPLSRESHDEPRSNMQLSAPSWTSSSFTTSPRRPFAMTETPSSPSSSTASQKFEVKRLLSRPADPCGSRPLTLVSHPPTPEPTTSTVKRSNSLGRGFLKRRPSKTQDDASTPKARQMPLDGPIPSAPSFTLADPAATTPASAYARAYAQRTQMAYQVDVADREHRPTGARSKSRPRAPSEPAQQAQGQSRNPFESPSGRIVAVGDSPPLALAGAGPASSPASSPSPKPEPSLARGLSRKVSARFRRRKNSNPGAGIMSDGETDLPPLHPRSRENDSHMMDRKEWEAGRNDWSREKERVGLRGIGFTLAPPSGSHTRSPVLSVVQSTTSSPRLLDQDAMMRVPRTNQRRLSRHLSIEDFRGLVRPEQEAVTKLDIWEPKNTGSKNTESRPEAEKSSDRRRADSVSRKERTRRDLAAVQEKERERHRTAMVSKFAGQDPPMARTESQPPLFRKDDLHTIYKESSPTPSLKCDSSSRRSTMVRSDSMPSECPRPTAIANDARRENKIWRLVKKMSTGTLKEKKSHQVSFLVFSTRPSSDSEPPQAEKAPPVPPLPTSRRSSVYDYGEEVRPDLARFATREPSSRANSVHSGPSSLSGHGTVSVPTQPQPSRNRSASGGRPSLSHEWRPSMTNDSAPSSSPKSSFGKTQSPRTSMSSYIDLGEEIPPLPLGKHIVSPGELAQQYIPRDREPLVPSNTHNAGVGASPSLPPPKRPRTAQKSRDKVGSNITPLSSPALSNAPTKPKPNVLRRPTRLNDDGLTIPTLSPRPVSAAPAAPSPRSPRSASMGMPSPRPRPQTQAQARDWDRDQDRDQTQLPPRPRSNSLGTLFTFRELDDSRSKSKLTEQEKVAKFEQLLEASDKAGGTLHARLNDRALLSDTIVFDGASVVSEMI</sequence>
<comment type="caution">
    <text evidence="2">The sequence shown here is derived from an EMBL/GenBank/DDBJ whole genome shotgun (WGS) entry which is preliminary data.</text>
</comment>
<evidence type="ECO:0000313" key="2">
    <source>
        <dbReference type="EMBL" id="KAF8705592.1"/>
    </source>
</evidence>
<gene>
    <name evidence="2" type="ORF">RHS03_05616</name>
</gene>
<evidence type="ECO:0000313" key="3">
    <source>
        <dbReference type="Proteomes" id="UP000602905"/>
    </source>
</evidence>
<feature type="compositionally biased region" description="Basic and acidic residues" evidence="1">
    <location>
        <begin position="798"/>
        <end position="808"/>
    </location>
</feature>
<feature type="compositionally biased region" description="Basic and acidic residues" evidence="1">
    <location>
        <begin position="1"/>
        <end position="12"/>
    </location>
</feature>
<feature type="non-terminal residue" evidence="2">
    <location>
        <position position="1"/>
    </location>
</feature>
<feature type="compositionally biased region" description="Low complexity" evidence="1">
    <location>
        <begin position="18"/>
        <end position="50"/>
    </location>
</feature>
<feature type="compositionally biased region" description="Polar residues" evidence="1">
    <location>
        <begin position="474"/>
        <end position="484"/>
    </location>
</feature>
<feature type="compositionally biased region" description="Polar residues" evidence="1">
    <location>
        <begin position="580"/>
        <end position="612"/>
    </location>
</feature>
<organism evidence="2 3">
    <name type="scientific">Rhizoctonia solani</name>
    <dbReference type="NCBI Taxonomy" id="456999"/>
    <lineage>
        <taxon>Eukaryota</taxon>
        <taxon>Fungi</taxon>
        <taxon>Dikarya</taxon>
        <taxon>Basidiomycota</taxon>
        <taxon>Agaricomycotina</taxon>
        <taxon>Agaricomycetes</taxon>
        <taxon>Cantharellales</taxon>
        <taxon>Ceratobasidiaceae</taxon>
        <taxon>Rhizoctonia</taxon>
    </lineage>
</organism>